<dbReference type="Proteomes" id="UP001597561">
    <property type="component" value="Unassembled WGS sequence"/>
</dbReference>
<proteinExistence type="predicted"/>
<accession>A0ABW5ZLV4</accession>
<organism evidence="2 3">
    <name type="scientific">Jeotgalibacillus terrae</name>
    <dbReference type="NCBI Taxonomy" id="587735"/>
    <lineage>
        <taxon>Bacteria</taxon>
        <taxon>Bacillati</taxon>
        <taxon>Bacillota</taxon>
        <taxon>Bacilli</taxon>
        <taxon>Bacillales</taxon>
        <taxon>Caryophanaceae</taxon>
        <taxon>Jeotgalibacillus</taxon>
    </lineage>
</organism>
<evidence type="ECO:0000256" key="1">
    <source>
        <dbReference type="SAM" id="MobiDB-lite"/>
    </source>
</evidence>
<feature type="compositionally biased region" description="Basic and acidic residues" evidence="1">
    <location>
        <begin position="66"/>
        <end position="75"/>
    </location>
</feature>
<feature type="region of interest" description="Disordered" evidence="1">
    <location>
        <begin position="66"/>
        <end position="89"/>
    </location>
</feature>
<evidence type="ECO:0000313" key="2">
    <source>
        <dbReference type="EMBL" id="MFD2913948.1"/>
    </source>
</evidence>
<protein>
    <submittedName>
        <fullName evidence="2">Uncharacterized protein</fullName>
    </submittedName>
</protein>
<evidence type="ECO:0000313" key="3">
    <source>
        <dbReference type="Proteomes" id="UP001597561"/>
    </source>
</evidence>
<dbReference type="EMBL" id="JBHUPG010000053">
    <property type="protein sequence ID" value="MFD2913948.1"/>
    <property type="molecule type" value="Genomic_DNA"/>
</dbReference>
<keyword evidence="3" id="KW-1185">Reference proteome</keyword>
<gene>
    <name evidence="2" type="ORF">ACFS5P_18815</name>
</gene>
<dbReference type="RefSeq" id="WP_204731026.1">
    <property type="nucleotide sequence ID" value="NZ_JAFBDK010000034.1"/>
</dbReference>
<name>A0ABW5ZLV4_9BACL</name>
<comment type="caution">
    <text evidence="2">The sequence shown here is derived from an EMBL/GenBank/DDBJ whole genome shotgun (WGS) entry which is preliminary data.</text>
</comment>
<sequence>MTTKQNLVELRVLGVIKHDEKWYRTNDLLKANEADAKRLIDLGVARPVAEVDPTEIIARLQENLKKSEEQREKAQADAVHFRNKTGNAL</sequence>
<reference evidence="3" key="1">
    <citation type="journal article" date="2019" name="Int. J. Syst. Evol. Microbiol.">
        <title>The Global Catalogue of Microorganisms (GCM) 10K type strain sequencing project: providing services to taxonomists for standard genome sequencing and annotation.</title>
        <authorList>
            <consortium name="The Broad Institute Genomics Platform"/>
            <consortium name="The Broad Institute Genome Sequencing Center for Infectious Disease"/>
            <person name="Wu L."/>
            <person name="Ma J."/>
        </authorList>
    </citation>
    <scope>NUCLEOTIDE SEQUENCE [LARGE SCALE GENOMIC DNA]</scope>
    <source>
        <strain evidence="3">KCTC 13528</strain>
    </source>
</reference>